<keyword evidence="3 10" id="KW-0997">Cell inner membrane</keyword>
<feature type="binding site" evidence="10">
    <location>
        <position position="23"/>
    </location>
    <ligand>
        <name>Mn(2+)</name>
        <dbReference type="ChEBI" id="CHEBI:29035"/>
        <label>2</label>
    </ligand>
</feature>
<evidence type="ECO:0000256" key="8">
    <source>
        <dbReference type="ARBA" id="ARBA00023136"/>
    </source>
</evidence>
<feature type="binding site" evidence="10">
    <location>
        <position position="61"/>
    </location>
    <ligand>
        <name>Mn(2+)</name>
        <dbReference type="ChEBI" id="CHEBI:29035"/>
        <label>2</label>
    </ligand>
</feature>
<dbReference type="GO" id="GO:0008758">
    <property type="term" value="F:UDP-2,3-diacylglucosamine hydrolase activity"/>
    <property type="evidence" value="ECO:0007669"/>
    <property type="project" value="UniProtKB-UniRule"/>
</dbReference>
<dbReference type="RefSeq" id="WP_246232621.1">
    <property type="nucleotide sequence ID" value="NZ_CP053069.1"/>
</dbReference>
<evidence type="ECO:0000256" key="1">
    <source>
        <dbReference type="ARBA" id="ARBA00022475"/>
    </source>
</evidence>
<evidence type="ECO:0000256" key="5">
    <source>
        <dbReference type="ARBA" id="ARBA00022723"/>
    </source>
</evidence>
<dbReference type="EMBL" id="CP053069">
    <property type="protein sequence ID" value="QJR10528.1"/>
    <property type="molecule type" value="Genomic_DNA"/>
</dbReference>
<evidence type="ECO:0000256" key="9">
    <source>
        <dbReference type="ARBA" id="ARBA00023211"/>
    </source>
</evidence>
<dbReference type="InterPro" id="IPR029052">
    <property type="entry name" value="Metallo-depent_PP-like"/>
</dbReference>
<evidence type="ECO:0000256" key="6">
    <source>
        <dbReference type="ARBA" id="ARBA00022801"/>
    </source>
</evidence>
<dbReference type="InterPro" id="IPR043461">
    <property type="entry name" value="LpxH-like"/>
</dbReference>
<keyword evidence="8 10" id="KW-0472">Membrane</keyword>
<evidence type="ECO:0000256" key="4">
    <source>
        <dbReference type="ARBA" id="ARBA00022556"/>
    </source>
</evidence>
<keyword evidence="7 10" id="KW-0443">Lipid metabolism</keyword>
<dbReference type="GO" id="GO:0030145">
    <property type="term" value="F:manganese ion binding"/>
    <property type="evidence" value="ECO:0007669"/>
    <property type="project" value="UniProtKB-UniRule"/>
</dbReference>
<comment type="subcellular location">
    <subcellularLocation>
        <location evidence="10">Cell inner membrane</location>
        <topology evidence="10">Peripheral membrane protein</topology>
        <orientation evidence="10">Cytoplasmic side</orientation>
    </subcellularLocation>
</comment>
<dbReference type="NCBIfam" id="NF003743">
    <property type="entry name" value="PRK05340.1"/>
    <property type="match status" value="1"/>
</dbReference>
<dbReference type="NCBIfam" id="TIGR01854">
    <property type="entry name" value="lipid_A_lpxH"/>
    <property type="match status" value="1"/>
</dbReference>
<dbReference type="GO" id="GO:0005737">
    <property type="term" value="C:cytoplasm"/>
    <property type="evidence" value="ECO:0007669"/>
    <property type="project" value="InterPro"/>
</dbReference>
<keyword evidence="13" id="KW-1185">Reference proteome</keyword>
<dbReference type="InterPro" id="IPR004843">
    <property type="entry name" value="Calcineurin-like_PHP"/>
</dbReference>
<feature type="binding site" evidence="10">
    <location>
        <position position="23"/>
    </location>
    <ligand>
        <name>Mn(2+)</name>
        <dbReference type="ChEBI" id="CHEBI:29035"/>
        <label>1</label>
    </ligand>
</feature>
<keyword evidence="2 10" id="KW-0444">Lipid biosynthesis</keyword>
<feature type="binding site" evidence="10">
    <location>
        <position position="96"/>
    </location>
    <ligand>
        <name>Mn(2+)</name>
        <dbReference type="ChEBI" id="CHEBI:29035"/>
        <label>2</label>
    </ligand>
</feature>
<dbReference type="AlphaFoldDB" id="A0A6M4GUJ2"/>
<evidence type="ECO:0000256" key="2">
    <source>
        <dbReference type="ARBA" id="ARBA00022516"/>
    </source>
</evidence>
<comment type="catalytic activity">
    <reaction evidence="10">
        <text>UDP-2-N,3-O-bis[(3R)-3-hydroxytetradecanoyl]-alpha-D-glucosamine + H2O = 2-N,3-O-bis[(3R)-3-hydroxytetradecanoyl]-alpha-D-glucosaminyl 1-phosphate + UMP + 2 H(+)</text>
        <dbReference type="Rhea" id="RHEA:25213"/>
        <dbReference type="ChEBI" id="CHEBI:15377"/>
        <dbReference type="ChEBI" id="CHEBI:15378"/>
        <dbReference type="ChEBI" id="CHEBI:57865"/>
        <dbReference type="ChEBI" id="CHEBI:57957"/>
        <dbReference type="ChEBI" id="CHEBI:78847"/>
        <dbReference type="EC" id="3.6.1.54"/>
    </reaction>
</comment>
<dbReference type="Gene3D" id="3.60.21.10">
    <property type="match status" value="1"/>
</dbReference>
<dbReference type="InterPro" id="IPR010138">
    <property type="entry name" value="UDP-diacylglucosamine_Hdrlase"/>
</dbReference>
<keyword evidence="4 10" id="KW-0441">Lipid A biosynthesis</keyword>
<dbReference type="GO" id="GO:0019897">
    <property type="term" value="C:extrinsic component of plasma membrane"/>
    <property type="evidence" value="ECO:0007669"/>
    <property type="project" value="UniProtKB-UniRule"/>
</dbReference>
<comment type="function">
    <text evidence="10">Hydrolyzes the pyrophosphate bond of UDP-2,3-diacylglucosamine to yield 2,3-diacylglucosamine 1-phosphate (lipid X) and UMP by catalyzing the attack of water at the alpha-P atom. Involved in the biosynthesis of lipid A, a phosphorylated glycolipid that anchors the lipopolysaccharide to the outer membrane of the cell.</text>
</comment>
<feature type="binding site" evidence="10">
    <location>
        <position position="149"/>
    </location>
    <ligand>
        <name>substrate</name>
    </ligand>
</feature>
<keyword evidence="5 10" id="KW-0479">Metal-binding</keyword>
<name>A0A6M4GUJ2_9PROT</name>
<feature type="binding site" evidence="10">
    <location>
        <position position="179"/>
    </location>
    <ligand>
        <name>Mn(2+)</name>
        <dbReference type="ChEBI" id="CHEBI:29035"/>
        <label>1</label>
    </ligand>
</feature>
<feature type="binding site" evidence="10">
    <location>
        <position position="177"/>
    </location>
    <ligand>
        <name>substrate</name>
    </ligand>
</feature>
<protein>
    <recommendedName>
        <fullName evidence="10">UDP-2,3-diacylglucosamine hydrolase</fullName>
        <ecNumber evidence="10">3.6.1.54</ecNumber>
    </recommendedName>
    <alternativeName>
        <fullName evidence="10">UDP-2,3-diacylglucosamine diphosphatase</fullName>
    </alternativeName>
</protein>
<sequence>MARFERFVEHEVPGADALYILGDLFEAWIGDDSLELPFPARIAKALRAASSAVPTYFMHGNRDFVAGGRFERETGVKILPDPSTIELYGTQAVILHGDSLCTDDLPYQAFRRQVRDPEWQKKTLALPLVARMKIAETMRAEGDKAKATKSMSIMDVSPASVEQAFRDSGRDLMIHGHTHRPARHEHLVDGRNCIRWVLPDWYETGGYLEATASGLRAIALD</sequence>
<accession>A0A6M4GUJ2</accession>
<feature type="binding site" evidence="10">
    <location>
        <position position="177"/>
    </location>
    <ligand>
        <name>Mn(2+)</name>
        <dbReference type="ChEBI" id="CHEBI:29035"/>
        <label>2</label>
    </ligand>
</feature>
<comment type="caution">
    <text evidence="10">Lacks conserved residue(s) required for the propagation of feature annotation.</text>
</comment>
<dbReference type="HAMAP" id="MF_00575">
    <property type="entry name" value="LpxH"/>
    <property type="match status" value="1"/>
</dbReference>
<comment type="pathway">
    <text evidence="10">Glycolipid biosynthesis; lipid IV(A) biosynthesis; lipid IV(A) from (3R)-3-hydroxytetradecanoyl-[acyl-carrier-protein] and UDP-N-acetyl-alpha-D-glucosamine: step 4/6.</text>
</comment>
<dbReference type="Pfam" id="PF00149">
    <property type="entry name" value="Metallophos"/>
    <property type="match status" value="1"/>
</dbReference>
<comment type="cofactor">
    <cofactor evidence="10">
        <name>Mn(2+)</name>
        <dbReference type="ChEBI" id="CHEBI:29035"/>
    </cofactor>
    <text evidence="10">Binds 2 Mn(2+) ions per subunit in a binuclear metal center.</text>
</comment>
<keyword evidence="6 10" id="KW-0378">Hydrolase</keyword>
<evidence type="ECO:0000259" key="11">
    <source>
        <dbReference type="Pfam" id="PF00149"/>
    </source>
</evidence>
<dbReference type="KEGG" id="uru:DSM104443_01592"/>
<comment type="similarity">
    <text evidence="10">Belongs to the LpxH family.</text>
</comment>
<dbReference type="CDD" id="cd07398">
    <property type="entry name" value="MPP_YbbF-LpxH"/>
    <property type="match status" value="1"/>
</dbReference>
<keyword evidence="9 10" id="KW-0464">Manganese</keyword>
<dbReference type="SUPFAM" id="SSF56300">
    <property type="entry name" value="Metallo-dependent phosphatases"/>
    <property type="match status" value="1"/>
</dbReference>
<keyword evidence="1 10" id="KW-1003">Cell membrane</keyword>
<evidence type="ECO:0000256" key="3">
    <source>
        <dbReference type="ARBA" id="ARBA00022519"/>
    </source>
</evidence>
<organism evidence="12 13">
    <name type="scientific">Usitatibacter rugosus</name>
    <dbReference type="NCBI Taxonomy" id="2732067"/>
    <lineage>
        <taxon>Bacteria</taxon>
        <taxon>Pseudomonadati</taxon>
        <taxon>Pseudomonadota</taxon>
        <taxon>Betaproteobacteria</taxon>
        <taxon>Nitrosomonadales</taxon>
        <taxon>Usitatibacteraceae</taxon>
        <taxon>Usitatibacter</taxon>
    </lineage>
</organism>
<feature type="binding site" evidence="10">
    <location>
        <position position="146"/>
    </location>
    <ligand>
        <name>substrate</name>
    </ligand>
</feature>
<dbReference type="UniPathway" id="UPA00359">
    <property type="reaction ID" value="UER00480"/>
</dbReference>
<proteinExistence type="inferred from homology"/>
<dbReference type="PANTHER" id="PTHR34990">
    <property type="entry name" value="UDP-2,3-DIACYLGLUCOSAMINE HYDROLASE-RELATED"/>
    <property type="match status" value="1"/>
</dbReference>
<dbReference type="PANTHER" id="PTHR34990:SF1">
    <property type="entry name" value="UDP-2,3-DIACYLGLUCOSAMINE HYDROLASE"/>
    <property type="match status" value="1"/>
</dbReference>
<evidence type="ECO:0000313" key="12">
    <source>
        <dbReference type="EMBL" id="QJR10528.1"/>
    </source>
</evidence>
<feature type="domain" description="Calcineurin-like phosphoesterase" evidence="11">
    <location>
        <begin position="5"/>
        <end position="181"/>
    </location>
</feature>
<reference evidence="12 13" key="1">
    <citation type="submission" date="2020-04" db="EMBL/GenBank/DDBJ databases">
        <title>Usitatibacter rugosus gen. nov., sp. nov. and Usitatibacter palustris sp. nov., novel members of Usitatibacteraceae fam. nov. within the order Nitrosomonadales isolated from soil.</title>
        <authorList>
            <person name="Huber K.J."/>
            <person name="Neumann-Schaal M."/>
            <person name="Geppert A."/>
            <person name="Luckner M."/>
            <person name="Wanner G."/>
            <person name="Overmann J."/>
        </authorList>
    </citation>
    <scope>NUCLEOTIDE SEQUENCE [LARGE SCALE GENOMIC DNA]</scope>
    <source>
        <strain evidence="12 13">0125_3</strain>
    </source>
</reference>
<dbReference type="EC" id="3.6.1.54" evidence="10"/>
<feature type="binding site" evidence="10">
    <location>
        <begin position="61"/>
        <end position="62"/>
    </location>
    <ligand>
        <name>substrate</name>
    </ligand>
</feature>
<evidence type="ECO:0000313" key="13">
    <source>
        <dbReference type="Proteomes" id="UP000501534"/>
    </source>
</evidence>
<gene>
    <name evidence="12" type="primary">lpxH_1</name>
    <name evidence="10" type="synonym">lpxH</name>
    <name evidence="12" type="ORF">DSM104443_01592</name>
</gene>
<dbReference type="GO" id="GO:0009245">
    <property type="term" value="P:lipid A biosynthetic process"/>
    <property type="evidence" value="ECO:0007669"/>
    <property type="project" value="UniProtKB-UniRule"/>
</dbReference>
<feature type="binding site" evidence="10">
    <location>
        <position position="104"/>
    </location>
    <ligand>
        <name>substrate</name>
    </ligand>
</feature>
<evidence type="ECO:0000256" key="7">
    <source>
        <dbReference type="ARBA" id="ARBA00023098"/>
    </source>
</evidence>
<dbReference type="Proteomes" id="UP000501534">
    <property type="component" value="Chromosome"/>
</dbReference>
<evidence type="ECO:0000256" key="10">
    <source>
        <dbReference type="HAMAP-Rule" id="MF_00575"/>
    </source>
</evidence>